<feature type="chain" id="PRO_5035291688" evidence="2">
    <location>
        <begin position="20"/>
        <end position="237"/>
    </location>
</feature>
<keyword evidence="1" id="KW-0472">Membrane</keyword>
<evidence type="ECO:0000256" key="2">
    <source>
        <dbReference type="SAM" id="SignalP"/>
    </source>
</evidence>
<evidence type="ECO:0000256" key="1">
    <source>
        <dbReference type="SAM" id="Phobius"/>
    </source>
</evidence>
<name>A0A8J5K5D8_HOMAM</name>
<feature type="signal peptide" evidence="2">
    <location>
        <begin position="1"/>
        <end position="19"/>
    </location>
</feature>
<dbReference type="EMBL" id="JAHLQT010014835">
    <property type="protein sequence ID" value="KAG7170220.1"/>
    <property type="molecule type" value="Genomic_DNA"/>
</dbReference>
<keyword evidence="4" id="KW-1185">Reference proteome</keyword>
<reference evidence="3" key="1">
    <citation type="journal article" date="2021" name="Sci. Adv.">
        <title>The American lobster genome reveals insights on longevity, neural, and immune adaptations.</title>
        <authorList>
            <person name="Polinski J.M."/>
            <person name="Zimin A.V."/>
            <person name="Clark K.F."/>
            <person name="Kohn A.B."/>
            <person name="Sadowski N."/>
            <person name="Timp W."/>
            <person name="Ptitsyn A."/>
            <person name="Khanna P."/>
            <person name="Romanova D.Y."/>
            <person name="Williams P."/>
            <person name="Greenwood S.J."/>
            <person name="Moroz L.L."/>
            <person name="Walt D.R."/>
            <person name="Bodnar A.G."/>
        </authorList>
    </citation>
    <scope>NUCLEOTIDE SEQUENCE</scope>
    <source>
        <strain evidence="3">GMGI-L3</strain>
    </source>
</reference>
<feature type="transmembrane region" description="Helical" evidence="1">
    <location>
        <begin position="190"/>
        <end position="209"/>
    </location>
</feature>
<protein>
    <submittedName>
        <fullName evidence="3">Uncharacterized protein</fullName>
    </submittedName>
</protein>
<gene>
    <name evidence="3" type="ORF">Hamer_G022976</name>
</gene>
<accession>A0A8J5K5D8</accession>
<keyword evidence="2" id="KW-0732">Signal</keyword>
<dbReference type="Proteomes" id="UP000747542">
    <property type="component" value="Unassembled WGS sequence"/>
</dbReference>
<evidence type="ECO:0000313" key="4">
    <source>
        <dbReference type="Proteomes" id="UP000747542"/>
    </source>
</evidence>
<proteinExistence type="predicted"/>
<dbReference type="AlphaFoldDB" id="A0A8J5K5D8"/>
<keyword evidence="1" id="KW-1133">Transmembrane helix</keyword>
<sequence>MRFLLVVLLVAALGLSVLAAPAELETHHREARGVDLVSKFIGGLKLGLLAGTNARPLAEAGLLAESFAQLGDMRQSLAAIKVRRGRKSKLHKNTNHYTYTVTFDVIASAHPTAHTITHIIYTTAQIAHATAHITHTTAHIAHTTAHAIYTTTHTTHLTASPTPPPATAHAIYTTTHTTTHITHTTRLDRLFNPAMVLFLFLAINFLCLWREQWNKALCWRGQWNKALTSDHLPAVVT</sequence>
<comment type="caution">
    <text evidence="3">The sequence shown here is derived from an EMBL/GenBank/DDBJ whole genome shotgun (WGS) entry which is preliminary data.</text>
</comment>
<evidence type="ECO:0000313" key="3">
    <source>
        <dbReference type="EMBL" id="KAG7170220.1"/>
    </source>
</evidence>
<keyword evidence="1" id="KW-0812">Transmembrane</keyword>
<organism evidence="3 4">
    <name type="scientific">Homarus americanus</name>
    <name type="common">American lobster</name>
    <dbReference type="NCBI Taxonomy" id="6706"/>
    <lineage>
        <taxon>Eukaryota</taxon>
        <taxon>Metazoa</taxon>
        <taxon>Ecdysozoa</taxon>
        <taxon>Arthropoda</taxon>
        <taxon>Crustacea</taxon>
        <taxon>Multicrustacea</taxon>
        <taxon>Malacostraca</taxon>
        <taxon>Eumalacostraca</taxon>
        <taxon>Eucarida</taxon>
        <taxon>Decapoda</taxon>
        <taxon>Pleocyemata</taxon>
        <taxon>Astacidea</taxon>
        <taxon>Nephropoidea</taxon>
        <taxon>Nephropidae</taxon>
        <taxon>Homarus</taxon>
    </lineage>
</organism>